<dbReference type="EMBL" id="JAPDHZ010000003">
    <property type="protein sequence ID" value="MDG0792087.1"/>
    <property type="molecule type" value="Genomic_DNA"/>
</dbReference>
<protein>
    <recommendedName>
        <fullName evidence="4">Aminoglycoside N(3)-acetyltransferase</fullName>
        <ecNumber evidence="4">2.3.1.-</ecNumber>
    </recommendedName>
</protein>
<dbReference type="PANTHER" id="PTHR11104:SF0">
    <property type="entry name" value="SPBETA PROPHAGE-DERIVED AMINOGLYCOSIDE N(3')-ACETYLTRANSFERASE-LIKE PROTEIN YOKD"/>
    <property type="match status" value="1"/>
</dbReference>
<dbReference type="Proteomes" id="UP001153387">
    <property type="component" value="Unassembled WGS sequence"/>
</dbReference>
<keyword evidence="2 4" id="KW-0808">Transferase</keyword>
<name>A0A9X4KH49_9BACL</name>
<keyword evidence="4" id="KW-0046">Antibiotic resistance</keyword>
<dbReference type="GO" id="GO:0046353">
    <property type="term" value="F:aminoglycoside 3-N-acetyltransferase activity"/>
    <property type="evidence" value="ECO:0007669"/>
    <property type="project" value="UniProtKB-EC"/>
</dbReference>
<evidence type="ECO:0000256" key="3">
    <source>
        <dbReference type="ARBA" id="ARBA00023315"/>
    </source>
</evidence>
<dbReference type="RefSeq" id="WP_277565913.1">
    <property type="nucleotide sequence ID" value="NZ_JAPDHZ010000003.1"/>
</dbReference>
<keyword evidence="3 4" id="KW-0012">Acyltransferase</keyword>
<gene>
    <name evidence="5" type="ORF">OMP38_15340</name>
</gene>
<dbReference type="GO" id="GO:0046677">
    <property type="term" value="P:response to antibiotic"/>
    <property type="evidence" value="ECO:0007669"/>
    <property type="project" value="UniProtKB-KW"/>
</dbReference>
<sequence>MSEKDIVDRTRRPNTISTMATQMGQLGVRHGDTLLVHSSLSRMGWVCGGPQAVILALLQAVGEKGTIVMPAQSGDWSDPAEWQHPAVPADWLETIYREMPAFDPALTPTRGMGRIAELFRTWPGTLRSDHPQVSFTANGRHASCIVSEHPLTPQFGESSPLGKLCGLDAKVLLLGAGYDSCTCMHLAEARLPGMPKKRMGTAVLSDGERSWHWFEDYAYDADDFERIGIPFDKSGHVASGRIGEAECRLFGAKEAVDAAASWLRANRIPGSDLSKNGREGSHDA</sequence>
<dbReference type="InterPro" id="IPR003679">
    <property type="entry name" value="Amioglycoside_AcTrfase"/>
</dbReference>
<organism evidence="5 6">
    <name type="scientific">Cohnella ginsengisoli</name>
    <dbReference type="NCBI Taxonomy" id="425004"/>
    <lineage>
        <taxon>Bacteria</taxon>
        <taxon>Bacillati</taxon>
        <taxon>Bacillota</taxon>
        <taxon>Bacilli</taxon>
        <taxon>Bacillales</taxon>
        <taxon>Paenibacillaceae</taxon>
        <taxon>Cohnella</taxon>
    </lineage>
</organism>
<reference evidence="5 6" key="1">
    <citation type="submission" date="2022-10" db="EMBL/GenBank/DDBJ databases">
        <title>Comparative genomic analysis of Cohnella hashimotonis sp. nov., isolated from the International Space Station.</title>
        <authorList>
            <person name="Simpson A."/>
            <person name="Venkateswaran K."/>
        </authorList>
    </citation>
    <scope>NUCLEOTIDE SEQUENCE [LARGE SCALE GENOMIC DNA]</scope>
    <source>
        <strain evidence="5 6">DSM 18997</strain>
    </source>
</reference>
<keyword evidence="6" id="KW-1185">Reference proteome</keyword>
<evidence type="ECO:0000313" key="5">
    <source>
        <dbReference type="EMBL" id="MDG0792087.1"/>
    </source>
</evidence>
<evidence type="ECO:0000256" key="4">
    <source>
        <dbReference type="RuleBase" id="RU365031"/>
    </source>
</evidence>
<dbReference type="Pfam" id="PF02522">
    <property type="entry name" value="Antibiotic_NAT"/>
    <property type="match status" value="1"/>
</dbReference>
<accession>A0A9X4KH49</accession>
<evidence type="ECO:0000313" key="6">
    <source>
        <dbReference type="Proteomes" id="UP001153387"/>
    </source>
</evidence>
<comment type="similarity">
    <text evidence="1 4">Belongs to the antibiotic N-acetyltransferase family.</text>
</comment>
<comment type="catalytic activity">
    <reaction evidence="4">
        <text>a 2-deoxystreptamine antibiotic + acetyl-CoA = an N(3)-acetyl-2-deoxystreptamine antibiotic + CoA + H(+)</text>
        <dbReference type="Rhea" id="RHEA:12665"/>
        <dbReference type="ChEBI" id="CHEBI:15378"/>
        <dbReference type="ChEBI" id="CHEBI:57287"/>
        <dbReference type="ChEBI" id="CHEBI:57288"/>
        <dbReference type="ChEBI" id="CHEBI:57921"/>
        <dbReference type="ChEBI" id="CHEBI:77452"/>
        <dbReference type="EC" id="2.3.1.81"/>
    </reaction>
</comment>
<dbReference type="AlphaFoldDB" id="A0A9X4KH49"/>
<dbReference type="InterPro" id="IPR028345">
    <property type="entry name" value="Antibiotic_NAT-like"/>
</dbReference>
<dbReference type="SUPFAM" id="SSF110710">
    <property type="entry name" value="TTHA0583/YokD-like"/>
    <property type="match status" value="1"/>
</dbReference>
<dbReference type="PANTHER" id="PTHR11104">
    <property type="entry name" value="AMINOGLYCOSIDE N3-ACETYLTRANSFERASE"/>
    <property type="match status" value="1"/>
</dbReference>
<proteinExistence type="inferred from homology"/>
<dbReference type="EC" id="2.3.1.-" evidence="4"/>
<evidence type="ECO:0000256" key="1">
    <source>
        <dbReference type="ARBA" id="ARBA00006383"/>
    </source>
</evidence>
<comment type="caution">
    <text evidence="5">The sequence shown here is derived from an EMBL/GenBank/DDBJ whole genome shotgun (WGS) entry which is preliminary data.</text>
</comment>
<evidence type="ECO:0000256" key="2">
    <source>
        <dbReference type="ARBA" id="ARBA00022679"/>
    </source>
</evidence>